<reference evidence="1" key="1">
    <citation type="submission" date="2020-08" db="EMBL/GenBank/DDBJ databases">
        <title>Plant Genome Project.</title>
        <authorList>
            <person name="Zhang R.-G."/>
        </authorList>
    </citation>
    <scope>NUCLEOTIDE SEQUENCE</scope>
    <source>
        <strain evidence="1">WSP0</strain>
        <tissue evidence="1">Leaf</tissue>
    </source>
</reference>
<sequence length="116" mass="13155">MFITVEQAKLNIAEFSYAEIRCILNFCLGLVGIPLNLHSTDSPQATSKNVACEKNLESIRSFTSLVKHLLPLKAIEMKVEKDLFGVDVDYHLQKVDMGYICELTELSIQCIVLYMR</sequence>
<proteinExistence type="predicted"/>
<name>A0AAV6JQS9_9ERIC</name>
<gene>
    <name evidence="1" type="ORF">RHGRI_021345</name>
</gene>
<evidence type="ECO:0000313" key="2">
    <source>
        <dbReference type="Proteomes" id="UP000823749"/>
    </source>
</evidence>
<dbReference type="EMBL" id="JACTNZ010000007">
    <property type="protein sequence ID" value="KAG5541490.1"/>
    <property type="molecule type" value="Genomic_DNA"/>
</dbReference>
<comment type="caution">
    <text evidence="1">The sequence shown here is derived from an EMBL/GenBank/DDBJ whole genome shotgun (WGS) entry which is preliminary data.</text>
</comment>
<accession>A0AAV6JQS9</accession>
<dbReference type="Proteomes" id="UP000823749">
    <property type="component" value="Chromosome 7"/>
</dbReference>
<dbReference type="AlphaFoldDB" id="A0AAV6JQS9"/>
<organism evidence="1 2">
    <name type="scientific">Rhododendron griersonianum</name>
    <dbReference type="NCBI Taxonomy" id="479676"/>
    <lineage>
        <taxon>Eukaryota</taxon>
        <taxon>Viridiplantae</taxon>
        <taxon>Streptophyta</taxon>
        <taxon>Embryophyta</taxon>
        <taxon>Tracheophyta</taxon>
        <taxon>Spermatophyta</taxon>
        <taxon>Magnoliopsida</taxon>
        <taxon>eudicotyledons</taxon>
        <taxon>Gunneridae</taxon>
        <taxon>Pentapetalae</taxon>
        <taxon>asterids</taxon>
        <taxon>Ericales</taxon>
        <taxon>Ericaceae</taxon>
        <taxon>Ericoideae</taxon>
        <taxon>Rhodoreae</taxon>
        <taxon>Rhododendron</taxon>
    </lineage>
</organism>
<keyword evidence="2" id="KW-1185">Reference proteome</keyword>
<protein>
    <submittedName>
        <fullName evidence="1">Uncharacterized protein</fullName>
    </submittedName>
</protein>
<evidence type="ECO:0000313" key="1">
    <source>
        <dbReference type="EMBL" id="KAG5541490.1"/>
    </source>
</evidence>